<feature type="transmembrane region" description="Helical" evidence="1">
    <location>
        <begin position="76"/>
        <end position="97"/>
    </location>
</feature>
<keyword evidence="1" id="KW-0812">Transmembrane</keyword>
<dbReference type="GO" id="GO:0005886">
    <property type="term" value="C:plasma membrane"/>
    <property type="evidence" value="ECO:0007669"/>
    <property type="project" value="TreeGrafter"/>
</dbReference>
<dbReference type="AlphaFoldDB" id="H8H052"/>
<dbReference type="PROSITE" id="PS50887">
    <property type="entry name" value="GGDEF"/>
    <property type="match status" value="1"/>
</dbReference>
<dbReference type="EMBL" id="CP002192">
    <property type="protein sequence ID" value="AFD27104.1"/>
    <property type="molecule type" value="Genomic_DNA"/>
</dbReference>
<dbReference type="KEGG" id="dgo:DGo_PA0218"/>
<evidence type="ECO:0000259" key="2">
    <source>
        <dbReference type="PROSITE" id="PS50887"/>
    </source>
</evidence>
<dbReference type="Gene3D" id="3.30.70.270">
    <property type="match status" value="1"/>
</dbReference>
<dbReference type="Pfam" id="PF00990">
    <property type="entry name" value="GGDEF"/>
    <property type="match status" value="1"/>
</dbReference>
<organism evidence="3 4">
    <name type="scientific">Deinococcus gobiensis (strain DSM 21396 / JCM 16679 / CGMCC 1.7299 / I-0)</name>
    <dbReference type="NCBI Taxonomy" id="745776"/>
    <lineage>
        <taxon>Bacteria</taxon>
        <taxon>Thermotogati</taxon>
        <taxon>Deinococcota</taxon>
        <taxon>Deinococci</taxon>
        <taxon>Deinococcales</taxon>
        <taxon>Deinococcaceae</taxon>
        <taxon>Deinococcus</taxon>
    </lineage>
</organism>
<dbReference type="InterPro" id="IPR043128">
    <property type="entry name" value="Rev_trsase/Diguanyl_cyclase"/>
</dbReference>
<accession>H8H052</accession>
<dbReference type="InterPro" id="IPR050469">
    <property type="entry name" value="Diguanylate_Cyclase"/>
</dbReference>
<name>H8H052_DEIGI</name>
<dbReference type="GO" id="GO:0043709">
    <property type="term" value="P:cell adhesion involved in single-species biofilm formation"/>
    <property type="evidence" value="ECO:0007669"/>
    <property type="project" value="TreeGrafter"/>
</dbReference>
<evidence type="ECO:0000313" key="4">
    <source>
        <dbReference type="Proteomes" id="UP000007575"/>
    </source>
</evidence>
<feature type="transmembrane region" description="Helical" evidence="1">
    <location>
        <begin position="137"/>
        <end position="157"/>
    </location>
</feature>
<reference evidence="3 4" key="1">
    <citation type="journal article" date="2012" name="PLoS ONE">
        <title>Genome sequence and transcriptome analysis of the radioresistant bacterium Deinococcus gobiensis: insights into the extreme environmental adaptations.</title>
        <authorList>
            <person name="Yuan M."/>
            <person name="Chen M."/>
            <person name="Zhang W."/>
            <person name="Lu W."/>
            <person name="Wang J."/>
            <person name="Yang M."/>
            <person name="Zhao P."/>
            <person name="Tang R."/>
            <person name="Li X."/>
            <person name="Hao Y."/>
            <person name="Zhou Z."/>
            <person name="Zhan Y."/>
            <person name="Yu H."/>
            <person name="Teng C."/>
            <person name="Yan Y."/>
            <person name="Ping S."/>
            <person name="Wang Y."/>
            <person name="Lin M."/>
        </authorList>
    </citation>
    <scope>NUCLEOTIDE SEQUENCE [LARGE SCALE GENOMIC DNA]</scope>
    <source>
        <strain evidence="4">DSM 21396 / JCM 16679 / CGMCC 1.7299 / I-0</strain>
        <plasmid evidence="3">P1</plasmid>
    </source>
</reference>
<feature type="transmembrane region" description="Helical" evidence="1">
    <location>
        <begin position="104"/>
        <end position="125"/>
    </location>
</feature>
<evidence type="ECO:0000313" key="3">
    <source>
        <dbReference type="EMBL" id="AFD27104.1"/>
    </source>
</evidence>
<dbReference type="GO" id="GO:0052621">
    <property type="term" value="F:diguanylate cyclase activity"/>
    <property type="evidence" value="ECO:0007669"/>
    <property type="project" value="TreeGrafter"/>
</dbReference>
<dbReference type="GO" id="GO:1902201">
    <property type="term" value="P:negative regulation of bacterial-type flagellum-dependent cell motility"/>
    <property type="evidence" value="ECO:0007669"/>
    <property type="project" value="TreeGrafter"/>
</dbReference>
<proteinExistence type="predicted"/>
<protein>
    <submittedName>
        <fullName evidence="3">Diguanylate cyclase/phosphodiesterase domain 2</fullName>
    </submittedName>
</protein>
<feature type="transmembrane region" description="Helical" evidence="1">
    <location>
        <begin position="20"/>
        <end position="39"/>
    </location>
</feature>
<dbReference type="CDD" id="cd01949">
    <property type="entry name" value="GGDEF"/>
    <property type="match status" value="1"/>
</dbReference>
<dbReference type="PANTHER" id="PTHR45138:SF9">
    <property type="entry name" value="DIGUANYLATE CYCLASE DGCM-RELATED"/>
    <property type="match status" value="1"/>
</dbReference>
<feature type="transmembrane region" description="Helical" evidence="1">
    <location>
        <begin position="46"/>
        <end position="70"/>
    </location>
</feature>
<dbReference type="InterPro" id="IPR000160">
    <property type="entry name" value="GGDEF_dom"/>
</dbReference>
<keyword evidence="1" id="KW-1133">Transmembrane helix</keyword>
<evidence type="ECO:0000256" key="1">
    <source>
        <dbReference type="SAM" id="Phobius"/>
    </source>
</evidence>
<dbReference type="SMART" id="SM00267">
    <property type="entry name" value="GGDEF"/>
    <property type="match status" value="1"/>
</dbReference>
<dbReference type="NCBIfam" id="TIGR00254">
    <property type="entry name" value="GGDEF"/>
    <property type="match status" value="1"/>
</dbReference>
<sequence length="316" mass="34230">MPAVSAAVGLLLLRLLHLSAPVYAAILLVILCFGLLALFGPARLRGLLLVAAPQVYITLLLFSWTTALYVLPDHPASGMVLLAASLHLPSIYVFLFLQWPSRLALRLASLSLALFIGLTLPHAWATRASSSGPYEGVGLPLTLLFAHGTLLAVLHSFSRARDELAHEQERSRLMRELAHRDHLTGLHNRRALEDDLAGAAAGFLLAVIDIDGLKQVNDTHGHAAGDQLLQLFGEGFRQGGGRAYRISGDEFALLMPDTSEAQMQARLTAVLTGVRRVFPLAAASMGLARREVGESPDSWLSRADQAMYARKRLARA</sequence>
<keyword evidence="3" id="KW-0614">Plasmid</keyword>
<keyword evidence="4" id="KW-1185">Reference proteome</keyword>
<keyword evidence="1" id="KW-0472">Membrane</keyword>
<geneLocation type="plasmid" evidence="3 4">
    <name>P1</name>
</geneLocation>
<dbReference type="PATRIC" id="fig|745776.4.peg.3258"/>
<gene>
    <name evidence="3" type="ordered locus">DGo_PA0218</name>
</gene>
<dbReference type="Proteomes" id="UP000007575">
    <property type="component" value="Plasmid P1"/>
</dbReference>
<feature type="domain" description="GGDEF" evidence="2">
    <location>
        <begin position="201"/>
        <end position="316"/>
    </location>
</feature>
<dbReference type="PANTHER" id="PTHR45138">
    <property type="entry name" value="REGULATORY COMPONENTS OF SENSORY TRANSDUCTION SYSTEM"/>
    <property type="match status" value="1"/>
</dbReference>
<dbReference type="InterPro" id="IPR029787">
    <property type="entry name" value="Nucleotide_cyclase"/>
</dbReference>
<dbReference type="SUPFAM" id="SSF55073">
    <property type="entry name" value="Nucleotide cyclase"/>
    <property type="match status" value="1"/>
</dbReference>
<dbReference type="HOGENOM" id="CLU_879176_0_0_0"/>